<dbReference type="EMBL" id="CP000656">
    <property type="protein sequence ID" value="ABP43789.1"/>
    <property type="molecule type" value="Genomic_DNA"/>
</dbReference>
<evidence type="ECO:0008006" key="4">
    <source>
        <dbReference type="Google" id="ProtNLM"/>
    </source>
</evidence>
<accession>A4T604</accession>
<dbReference type="STRING" id="350054.Mflv_1307"/>
<proteinExistence type="predicted"/>
<name>A4T604_MYCGI</name>
<dbReference type="HOGENOM" id="CLU_126523_2_1_11"/>
<dbReference type="AlphaFoldDB" id="A4T604"/>
<keyword evidence="2" id="KW-1133">Transmembrane helix</keyword>
<dbReference type="eggNOG" id="ENOG5031Q4I">
    <property type="taxonomic scope" value="Bacteria"/>
</dbReference>
<feature type="compositionally biased region" description="Pro residues" evidence="1">
    <location>
        <begin position="14"/>
        <end position="23"/>
    </location>
</feature>
<feature type="region of interest" description="Disordered" evidence="1">
    <location>
        <begin position="68"/>
        <end position="132"/>
    </location>
</feature>
<feature type="compositionally biased region" description="Polar residues" evidence="1">
    <location>
        <begin position="1"/>
        <end position="10"/>
    </location>
</feature>
<keyword evidence="2" id="KW-0812">Transmembrane</keyword>
<gene>
    <name evidence="3" type="ordered locus">Mflv_1307</name>
</gene>
<dbReference type="KEGG" id="mgi:Mflv_1307"/>
<feature type="compositionally biased region" description="Low complexity" evidence="1">
    <location>
        <begin position="80"/>
        <end position="89"/>
    </location>
</feature>
<feature type="region of interest" description="Disordered" evidence="1">
    <location>
        <begin position="1"/>
        <end position="29"/>
    </location>
</feature>
<reference evidence="3" key="1">
    <citation type="submission" date="2007-04" db="EMBL/GenBank/DDBJ databases">
        <authorList>
            <consortium name="US DOE Joint Genome Institute"/>
            <person name="Copeland A."/>
            <person name="Lucas S."/>
            <person name="Lapidus A."/>
            <person name="Barry K."/>
            <person name="Detter J.C."/>
            <person name="Glavina del Rio T."/>
            <person name="Hammon N."/>
            <person name="Israni S."/>
            <person name="Dalin E."/>
            <person name="Tice H."/>
            <person name="Pitluck S."/>
            <person name="Chain P."/>
            <person name="Malfatti S."/>
            <person name="Shin M."/>
            <person name="Vergez L."/>
            <person name="Schmutz J."/>
            <person name="Larimer F."/>
            <person name="Land M."/>
            <person name="Hauser L."/>
            <person name="Kyrpides N."/>
            <person name="Mikhailova N."/>
            <person name="Miller C."/>
            <person name="Richardson P."/>
        </authorList>
    </citation>
    <scope>NUCLEOTIDE SEQUENCE</scope>
    <source>
        <strain evidence="3">PYR-GCK</strain>
    </source>
</reference>
<feature type="transmembrane region" description="Helical" evidence="2">
    <location>
        <begin position="39"/>
        <end position="63"/>
    </location>
</feature>
<protein>
    <recommendedName>
        <fullName evidence="4">Proline rich protein</fullName>
    </recommendedName>
</protein>
<feature type="compositionally biased region" description="Gly residues" evidence="1">
    <location>
        <begin position="93"/>
        <end position="111"/>
    </location>
</feature>
<evidence type="ECO:0000313" key="3">
    <source>
        <dbReference type="EMBL" id="ABP43789.1"/>
    </source>
</evidence>
<evidence type="ECO:0000256" key="2">
    <source>
        <dbReference type="SAM" id="Phobius"/>
    </source>
</evidence>
<evidence type="ECO:0000256" key="1">
    <source>
        <dbReference type="SAM" id="MobiDB-lite"/>
    </source>
</evidence>
<sequence length="132" mass="12928">MSDVTSHQSDPATTPVPAPPSATAPPVVVPQESNRLNKAAAWVGIAAGAVFIVAVVFFAGFLLGQNVDGGGRAHHGGPGMMQPGPAGFPMGPPGGFHHGPGFAGPSGGGPGMDAPRPQSPTTGNAPTPSPRP</sequence>
<reference evidence="3" key="2">
    <citation type="journal article" date="2013" name="PLoS ONE">
        <title>A Gene Expression Study of the Activities of Aromatic Ring-Cleavage Dioxygenases in Mycobacterium gilvum PYR-GCK to Changes in Salinity and pH during Pyrene Degradation.</title>
        <authorList>
            <person name="Badejo A.C."/>
            <person name="Badejo A.O."/>
            <person name="Shin K.H."/>
            <person name="Chai Y.G."/>
        </authorList>
    </citation>
    <scope>NUCLEOTIDE SEQUENCE [LARGE SCALE GENOMIC DNA]</scope>
    <source>
        <strain evidence="3">PYR-GCK</strain>
    </source>
</reference>
<organism evidence="3">
    <name type="scientific">Mycolicibacterium gilvum (strain PYR-GCK)</name>
    <name type="common">Mycobacterium gilvum (strain PYR-GCK)</name>
    <dbReference type="NCBI Taxonomy" id="350054"/>
    <lineage>
        <taxon>Bacteria</taxon>
        <taxon>Bacillati</taxon>
        <taxon>Actinomycetota</taxon>
        <taxon>Actinomycetes</taxon>
        <taxon>Mycobacteriales</taxon>
        <taxon>Mycobacteriaceae</taxon>
        <taxon>Mycolicibacterium</taxon>
    </lineage>
</organism>
<keyword evidence="2" id="KW-0472">Membrane</keyword>